<reference evidence="1" key="3">
    <citation type="submission" date="2025-09" db="UniProtKB">
        <authorList>
            <consortium name="Ensembl"/>
        </authorList>
    </citation>
    <scope>IDENTIFICATION</scope>
</reference>
<protein>
    <submittedName>
        <fullName evidence="1">Uncharacterized protein</fullName>
    </submittedName>
</protein>
<keyword evidence="2" id="KW-1185">Reference proteome</keyword>
<reference evidence="1" key="2">
    <citation type="submission" date="2025-08" db="UniProtKB">
        <authorList>
            <consortium name="Ensembl"/>
        </authorList>
    </citation>
    <scope>IDENTIFICATION</scope>
</reference>
<dbReference type="Ensembl" id="ENSCJPT00005013841.1">
    <property type="protein sequence ID" value="ENSCJPP00005009250.1"/>
    <property type="gene ID" value="ENSCJPG00005008157.1"/>
</dbReference>
<dbReference type="Proteomes" id="UP000694412">
    <property type="component" value="Chromosome 3"/>
</dbReference>
<organism evidence="1 2">
    <name type="scientific">Coturnix japonica</name>
    <name type="common">Japanese quail</name>
    <name type="synonym">Coturnix coturnix japonica</name>
    <dbReference type="NCBI Taxonomy" id="93934"/>
    <lineage>
        <taxon>Eukaryota</taxon>
        <taxon>Metazoa</taxon>
        <taxon>Chordata</taxon>
        <taxon>Craniata</taxon>
        <taxon>Vertebrata</taxon>
        <taxon>Euteleostomi</taxon>
        <taxon>Archelosauria</taxon>
        <taxon>Archosauria</taxon>
        <taxon>Dinosauria</taxon>
        <taxon>Saurischia</taxon>
        <taxon>Theropoda</taxon>
        <taxon>Coelurosauria</taxon>
        <taxon>Aves</taxon>
        <taxon>Neognathae</taxon>
        <taxon>Galloanserae</taxon>
        <taxon>Galliformes</taxon>
        <taxon>Phasianidae</taxon>
        <taxon>Perdicinae</taxon>
        <taxon>Coturnix</taxon>
    </lineage>
</organism>
<reference evidence="1" key="1">
    <citation type="submission" date="2015-11" db="EMBL/GenBank/DDBJ databases">
        <authorList>
            <consortium name="International Coturnix japonica Genome Analysis Consortium"/>
            <person name="Warren W."/>
            <person name="Burt D.W."/>
            <person name="Antin P.B."/>
            <person name="Lanford R."/>
            <person name="Gros J."/>
            <person name="Wilson R.K."/>
        </authorList>
    </citation>
    <scope>NUCLEOTIDE SEQUENCE [LARGE SCALE GENOMIC DNA]</scope>
</reference>
<evidence type="ECO:0000313" key="1">
    <source>
        <dbReference type="Ensembl" id="ENSCJPP00005009250.1"/>
    </source>
</evidence>
<proteinExistence type="predicted"/>
<evidence type="ECO:0000313" key="2">
    <source>
        <dbReference type="Proteomes" id="UP000694412"/>
    </source>
</evidence>
<name>A0A8C2T6W3_COTJA</name>
<accession>A0A8C2T6W3</accession>
<dbReference type="AlphaFoldDB" id="A0A8C2T6W3"/>
<sequence length="133" mass="15431">MAEVRRVLWRSARSSLLLRWVANWSRLLCANEKTVSYNKSLCGKTTTFDFKKEFKMHSIENIQLCDRSAQAGCVRTDLCLLTCRWERGLKPVSGVLSFQVLSTFHPWLRRLLADVLFILTHCSTGCRFLAFRN</sequence>